<sequence>MLWRAARREGHIVLRNRAGGCLRANGSYLTWRTAVTVGGDNRSPMMMWALEVVPLGLRSVLVESMLHNQVHTNEKQVKNDKPPHEQSLAELLDCVSEIAMRLPSRADILRLAATSRHLWKTIGSRDFNDSYYSAKGTSMSELIGVLNTRGVQIMALSVNASVPISLDGVNNRFGTHIIDCHGGLLLLKDDLSGGLIVYDPTNGRSIFICPPPVPQDWEFVAAGIVTDTYDEYSVVIALYAEGYSSFLLGQEKAWIATCRFYPKVNKWKIFDNEINFNLKAVEIKSPSVVAGREWHLLNLNSFIISVSLEEPHSLRIQSLPFRQQMLTPSHILGRTKQCQLALIAREDGDLTAWEYKPYNLIQNQTGEAKEYKRVSEFPQIPFLAFAQENSLLLSDHLICFGMETGQFELPFLIPAEEVQGTRNVLPYEMA</sequence>
<organism evidence="1 2">
    <name type="scientific">Urochloa decumbens</name>
    <dbReference type="NCBI Taxonomy" id="240449"/>
    <lineage>
        <taxon>Eukaryota</taxon>
        <taxon>Viridiplantae</taxon>
        <taxon>Streptophyta</taxon>
        <taxon>Embryophyta</taxon>
        <taxon>Tracheophyta</taxon>
        <taxon>Spermatophyta</taxon>
        <taxon>Magnoliopsida</taxon>
        <taxon>Liliopsida</taxon>
        <taxon>Poales</taxon>
        <taxon>Poaceae</taxon>
        <taxon>PACMAD clade</taxon>
        <taxon>Panicoideae</taxon>
        <taxon>Panicodae</taxon>
        <taxon>Paniceae</taxon>
        <taxon>Melinidinae</taxon>
        <taxon>Urochloa</taxon>
    </lineage>
</organism>
<keyword evidence="2" id="KW-1185">Reference proteome</keyword>
<evidence type="ECO:0000313" key="2">
    <source>
        <dbReference type="Proteomes" id="UP001497457"/>
    </source>
</evidence>
<reference evidence="1" key="1">
    <citation type="submission" date="2024-10" db="EMBL/GenBank/DDBJ databases">
        <authorList>
            <person name="Ryan C."/>
        </authorList>
    </citation>
    <scope>NUCLEOTIDE SEQUENCE [LARGE SCALE GENOMIC DNA]</scope>
</reference>
<accession>A0ABC8ZXQ8</accession>
<dbReference type="EMBL" id="OZ075112">
    <property type="protein sequence ID" value="CAL4968623.1"/>
    <property type="molecule type" value="Genomic_DNA"/>
</dbReference>
<dbReference type="AlphaFoldDB" id="A0ABC8ZXQ8"/>
<gene>
    <name evidence="1" type="ORF">URODEC1_LOCUS49141</name>
</gene>
<protein>
    <recommendedName>
        <fullName evidence="3">F-box protein</fullName>
    </recommendedName>
</protein>
<proteinExistence type="predicted"/>
<evidence type="ECO:0008006" key="3">
    <source>
        <dbReference type="Google" id="ProtNLM"/>
    </source>
</evidence>
<dbReference type="Proteomes" id="UP001497457">
    <property type="component" value="Chromosome 2b"/>
</dbReference>
<evidence type="ECO:0000313" key="1">
    <source>
        <dbReference type="EMBL" id="CAL4968623.1"/>
    </source>
</evidence>
<name>A0ABC8ZXQ8_9POAL</name>